<evidence type="ECO:0000313" key="6">
    <source>
        <dbReference type="EMBL" id="GAA4394089.1"/>
    </source>
</evidence>
<keyword evidence="1" id="KW-0805">Transcription regulation</keyword>
<dbReference type="SUPFAM" id="SSF55781">
    <property type="entry name" value="GAF domain-like"/>
    <property type="match status" value="1"/>
</dbReference>
<dbReference type="Pfam" id="PF01614">
    <property type="entry name" value="IclR_C"/>
    <property type="match status" value="1"/>
</dbReference>
<dbReference type="InterPro" id="IPR036388">
    <property type="entry name" value="WH-like_DNA-bd_sf"/>
</dbReference>
<feature type="domain" description="IclR-ED" evidence="5">
    <location>
        <begin position="73"/>
        <end position="259"/>
    </location>
</feature>
<dbReference type="PROSITE" id="PS51077">
    <property type="entry name" value="HTH_ICLR"/>
    <property type="match status" value="1"/>
</dbReference>
<proteinExistence type="predicted"/>
<dbReference type="SMART" id="SM00346">
    <property type="entry name" value="HTH_ICLR"/>
    <property type="match status" value="1"/>
</dbReference>
<dbReference type="PANTHER" id="PTHR30136:SF24">
    <property type="entry name" value="HTH-TYPE TRANSCRIPTIONAL REPRESSOR ALLR"/>
    <property type="match status" value="1"/>
</dbReference>
<keyword evidence="7" id="KW-1185">Reference proteome</keyword>
<keyword evidence="2" id="KW-0238">DNA-binding</keyword>
<dbReference type="InterPro" id="IPR050707">
    <property type="entry name" value="HTH_MetabolicPath_Reg"/>
</dbReference>
<evidence type="ECO:0000256" key="1">
    <source>
        <dbReference type="ARBA" id="ARBA00023015"/>
    </source>
</evidence>
<dbReference type="InterPro" id="IPR036390">
    <property type="entry name" value="WH_DNA-bd_sf"/>
</dbReference>
<dbReference type="InterPro" id="IPR014757">
    <property type="entry name" value="Tscrpt_reg_IclR_C"/>
</dbReference>
<organism evidence="6 7">
    <name type="scientific">Tsukamurella soli</name>
    <dbReference type="NCBI Taxonomy" id="644556"/>
    <lineage>
        <taxon>Bacteria</taxon>
        <taxon>Bacillati</taxon>
        <taxon>Actinomycetota</taxon>
        <taxon>Actinomycetes</taxon>
        <taxon>Mycobacteriales</taxon>
        <taxon>Tsukamurellaceae</taxon>
        <taxon>Tsukamurella</taxon>
    </lineage>
</organism>
<evidence type="ECO:0000259" key="5">
    <source>
        <dbReference type="PROSITE" id="PS51078"/>
    </source>
</evidence>
<dbReference type="Gene3D" id="3.30.450.40">
    <property type="match status" value="1"/>
</dbReference>
<keyword evidence="3" id="KW-0804">Transcription</keyword>
<dbReference type="RefSeq" id="WP_344996142.1">
    <property type="nucleotide sequence ID" value="NZ_BAABFR010000036.1"/>
</dbReference>
<dbReference type="PROSITE" id="PS51078">
    <property type="entry name" value="ICLR_ED"/>
    <property type="match status" value="1"/>
</dbReference>
<evidence type="ECO:0000256" key="3">
    <source>
        <dbReference type="ARBA" id="ARBA00023163"/>
    </source>
</evidence>
<evidence type="ECO:0000259" key="4">
    <source>
        <dbReference type="PROSITE" id="PS51077"/>
    </source>
</evidence>
<gene>
    <name evidence="6" type="ORF">GCM10023147_25500</name>
</gene>
<accession>A0ABP8JPP4</accession>
<dbReference type="PANTHER" id="PTHR30136">
    <property type="entry name" value="HELIX-TURN-HELIX TRANSCRIPTIONAL REGULATOR, ICLR FAMILY"/>
    <property type="match status" value="1"/>
</dbReference>
<dbReference type="Pfam" id="PF09339">
    <property type="entry name" value="HTH_IclR"/>
    <property type="match status" value="1"/>
</dbReference>
<dbReference type="Gene3D" id="1.10.10.10">
    <property type="entry name" value="Winged helix-like DNA-binding domain superfamily/Winged helix DNA-binding domain"/>
    <property type="match status" value="1"/>
</dbReference>
<sequence>MTEPDGGRAPAPAVTRALGILGLLADNEGQPMTLSEIARGLSIAKSSCANLCQALEEGDMIRRVSEGFALGHRTAEIGGSYALQFNQVREFFGVVAASPTLHRELVQVAMLDGTDALYLARHEGRAPYRFGTPLGSRLPAVFTATGNALLAALPAAELDALLAATLPARSVVDGTELGAEALRAQLADDRVRGYAVDPGRGTPGLTGIAVSIPAWTPGDPPLAMGAAIRSDQADPVRVAEIGIALVEAAARLRNPWLSGGTDG</sequence>
<evidence type="ECO:0000256" key="2">
    <source>
        <dbReference type="ARBA" id="ARBA00023125"/>
    </source>
</evidence>
<feature type="domain" description="HTH iclR-type" evidence="4">
    <location>
        <begin position="11"/>
        <end position="72"/>
    </location>
</feature>
<evidence type="ECO:0000313" key="7">
    <source>
        <dbReference type="Proteomes" id="UP001500635"/>
    </source>
</evidence>
<dbReference type="InterPro" id="IPR029016">
    <property type="entry name" value="GAF-like_dom_sf"/>
</dbReference>
<dbReference type="Proteomes" id="UP001500635">
    <property type="component" value="Unassembled WGS sequence"/>
</dbReference>
<dbReference type="EMBL" id="BAABFR010000036">
    <property type="protein sequence ID" value="GAA4394089.1"/>
    <property type="molecule type" value="Genomic_DNA"/>
</dbReference>
<protein>
    <submittedName>
        <fullName evidence="6">IclR family transcriptional regulator</fullName>
    </submittedName>
</protein>
<dbReference type="SUPFAM" id="SSF46785">
    <property type="entry name" value="Winged helix' DNA-binding domain"/>
    <property type="match status" value="1"/>
</dbReference>
<reference evidence="7" key="1">
    <citation type="journal article" date="2019" name="Int. J. Syst. Evol. Microbiol.">
        <title>The Global Catalogue of Microorganisms (GCM) 10K type strain sequencing project: providing services to taxonomists for standard genome sequencing and annotation.</title>
        <authorList>
            <consortium name="The Broad Institute Genomics Platform"/>
            <consortium name="The Broad Institute Genome Sequencing Center for Infectious Disease"/>
            <person name="Wu L."/>
            <person name="Ma J."/>
        </authorList>
    </citation>
    <scope>NUCLEOTIDE SEQUENCE [LARGE SCALE GENOMIC DNA]</scope>
    <source>
        <strain evidence="7">JCM 17688</strain>
    </source>
</reference>
<comment type="caution">
    <text evidence="6">The sequence shown here is derived from an EMBL/GenBank/DDBJ whole genome shotgun (WGS) entry which is preliminary data.</text>
</comment>
<name>A0ABP8JPP4_9ACTN</name>
<dbReference type="InterPro" id="IPR005471">
    <property type="entry name" value="Tscrpt_reg_IclR_N"/>
</dbReference>